<keyword evidence="2" id="KW-1185">Reference proteome</keyword>
<proteinExistence type="predicted"/>
<dbReference type="Proteomes" id="UP000515202">
    <property type="component" value="Unplaced"/>
</dbReference>
<dbReference type="KEGG" id="pvp:111734963"/>
<name>A0A6P6C5G9_PTEVA</name>
<evidence type="ECO:0000256" key="1">
    <source>
        <dbReference type="SAM" id="MobiDB-lite"/>
    </source>
</evidence>
<evidence type="ECO:0000313" key="3">
    <source>
        <dbReference type="RefSeq" id="XP_023382598.1"/>
    </source>
</evidence>
<feature type="non-terminal residue" evidence="3">
    <location>
        <position position="1"/>
    </location>
</feature>
<dbReference type="AlphaFoldDB" id="A0A6P6C5G9"/>
<feature type="region of interest" description="Disordered" evidence="1">
    <location>
        <begin position="16"/>
        <end position="55"/>
    </location>
</feature>
<evidence type="ECO:0000313" key="2">
    <source>
        <dbReference type="Proteomes" id="UP000515202"/>
    </source>
</evidence>
<protein>
    <submittedName>
        <fullName evidence="3">Uncharacterized protein LOC111734963</fullName>
    </submittedName>
</protein>
<sequence>DTERLLSPTFEKCTQTTSTHAQLRLGSGKPAQLAPRACAEPPRGERASLWPSPRPFSSYRAPLPPSLSPQARPSFGGGAASSGHPVAWGCFVFLVEAGSLRVPTAALRRASDHCTGGAGPAYWAAPRWTLPGHFLRTCVRQAAGDGDSVWTPPGCRTAPFPGTLRISAKSPCSSYFRAGETDQAGSHGEGGGQARASSQILQIPVHVLRLEFPESGGQNLGTSVPVIQQRKMDSGRGHRDETKVRHTGMLFFTGKNKTSEFSKLNLP</sequence>
<dbReference type="RefSeq" id="XP_023382598.1">
    <property type="nucleotide sequence ID" value="XM_023526830.1"/>
</dbReference>
<dbReference type="GeneID" id="111734963"/>
<organism evidence="2 3">
    <name type="scientific">Pteropus vampyrus</name>
    <name type="common">Large flying fox</name>
    <dbReference type="NCBI Taxonomy" id="132908"/>
    <lineage>
        <taxon>Eukaryota</taxon>
        <taxon>Metazoa</taxon>
        <taxon>Chordata</taxon>
        <taxon>Craniata</taxon>
        <taxon>Vertebrata</taxon>
        <taxon>Euteleostomi</taxon>
        <taxon>Mammalia</taxon>
        <taxon>Eutheria</taxon>
        <taxon>Laurasiatheria</taxon>
        <taxon>Chiroptera</taxon>
        <taxon>Yinpterochiroptera</taxon>
        <taxon>Pteropodoidea</taxon>
        <taxon>Pteropodidae</taxon>
        <taxon>Pteropodinae</taxon>
        <taxon>Pteropus</taxon>
    </lineage>
</organism>
<accession>A0A6P6C5G9</accession>
<reference evidence="3" key="1">
    <citation type="submission" date="2025-08" db="UniProtKB">
        <authorList>
            <consortium name="RefSeq"/>
        </authorList>
    </citation>
    <scope>IDENTIFICATION</scope>
    <source>
        <tissue evidence="3">Kidney</tissue>
    </source>
</reference>
<gene>
    <name evidence="3" type="primary">LOC111734963</name>
</gene>